<keyword evidence="2" id="KW-1185">Reference proteome</keyword>
<evidence type="ECO:0000313" key="1">
    <source>
        <dbReference type="EMBL" id="EDX13352.1"/>
    </source>
</evidence>
<dbReference type="AlphaFoldDB" id="B4QU21"/>
<name>B4QU21_DROSI</name>
<accession>B4QU21</accession>
<sequence length="85" mass="9541">MDCKYKYEYLNVGSGSSGAFKVLFPTVTRRWETDNGQVQCVIRRTPNFSSERNVLLWDWMRCDVMGDQLNGLGGVCLAISPKSSG</sequence>
<dbReference type="HOGENOM" id="CLU_2515086_0_0_1"/>
<protein>
    <submittedName>
        <fullName evidence="1">GD18766</fullName>
    </submittedName>
</protein>
<dbReference type="EMBL" id="CM000364">
    <property type="protein sequence ID" value="EDX13352.1"/>
    <property type="molecule type" value="Genomic_DNA"/>
</dbReference>
<organism evidence="1 2">
    <name type="scientific">Drosophila simulans</name>
    <name type="common">Fruit fly</name>
    <dbReference type="NCBI Taxonomy" id="7240"/>
    <lineage>
        <taxon>Eukaryota</taxon>
        <taxon>Metazoa</taxon>
        <taxon>Ecdysozoa</taxon>
        <taxon>Arthropoda</taxon>
        <taxon>Hexapoda</taxon>
        <taxon>Insecta</taxon>
        <taxon>Pterygota</taxon>
        <taxon>Neoptera</taxon>
        <taxon>Endopterygota</taxon>
        <taxon>Diptera</taxon>
        <taxon>Brachycera</taxon>
        <taxon>Muscomorpha</taxon>
        <taxon>Ephydroidea</taxon>
        <taxon>Drosophilidae</taxon>
        <taxon>Drosophila</taxon>
        <taxon>Sophophora</taxon>
    </lineage>
</organism>
<gene>
    <name evidence="1" type="primary">Dsim\GD18766</name>
    <name evidence="1" type="ORF">Dsim_GD18766</name>
</gene>
<reference evidence="1 2" key="1">
    <citation type="journal article" date="2007" name="Nature">
        <title>Evolution of genes and genomes on the Drosophila phylogeny.</title>
        <authorList>
            <consortium name="Drosophila 12 Genomes Consortium"/>
            <person name="Clark A.G."/>
            <person name="Eisen M.B."/>
            <person name="Smith D.R."/>
            <person name="Bergman C.M."/>
            <person name="Oliver B."/>
            <person name="Markow T.A."/>
            <person name="Kaufman T.C."/>
            <person name="Kellis M."/>
            <person name="Gelbart W."/>
            <person name="Iyer V.N."/>
            <person name="Pollard D.A."/>
            <person name="Sackton T.B."/>
            <person name="Larracuente A.M."/>
            <person name="Singh N.D."/>
            <person name="Abad J.P."/>
            <person name="Abt D.N."/>
            <person name="Adryan B."/>
            <person name="Aguade M."/>
            <person name="Akashi H."/>
            <person name="Anderson W.W."/>
            <person name="Aquadro C.F."/>
            <person name="Ardell D.H."/>
            <person name="Arguello R."/>
            <person name="Artieri C.G."/>
            <person name="Barbash D.A."/>
            <person name="Barker D."/>
            <person name="Barsanti P."/>
            <person name="Batterham P."/>
            <person name="Batzoglou S."/>
            <person name="Begun D."/>
            <person name="Bhutkar A."/>
            <person name="Blanco E."/>
            <person name="Bosak S.A."/>
            <person name="Bradley R.K."/>
            <person name="Brand A.D."/>
            <person name="Brent M.R."/>
            <person name="Brooks A.N."/>
            <person name="Brown R.H."/>
            <person name="Butlin R.K."/>
            <person name="Caggese C."/>
            <person name="Calvi B.R."/>
            <person name="Bernardo de Carvalho A."/>
            <person name="Caspi A."/>
            <person name="Castrezana S."/>
            <person name="Celniker S.E."/>
            <person name="Chang J.L."/>
            <person name="Chapple C."/>
            <person name="Chatterji S."/>
            <person name="Chinwalla A."/>
            <person name="Civetta A."/>
            <person name="Clifton S.W."/>
            <person name="Comeron J.M."/>
            <person name="Costello J.C."/>
            <person name="Coyne J.A."/>
            <person name="Daub J."/>
            <person name="David R.G."/>
            <person name="Delcher A.L."/>
            <person name="Delehaunty K."/>
            <person name="Do C.B."/>
            <person name="Ebling H."/>
            <person name="Edwards K."/>
            <person name="Eickbush T."/>
            <person name="Evans J.D."/>
            <person name="Filipski A."/>
            <person name="Findeiss S."/>
            <person name="Freyhult E."/>
            <person name="Fulton L."/>
            <person name="Fulton R."/>
            <person name="Garcia A.C."/>
            <person name="Gardiner A."/>
            <person name="Garfield D.A."/>
            <person name="Garvin B.E."/>
            <person name="Gibson G."/>
            <person name="Gilbert D."/>
            <person name="Gnerre S."/>
            <person name="Godfrey J."/>
            <person name="Good R."/>
            <person name="Gotea V."/>
            <person name="Gravely B."/>
            <person name="Greenberg A.J."/>
            <person name="Griffiths-Jones S."/>
            <person name="Gross S."/>
            <person name="Guigo R."/>
            <person name="Gustafson E.A."/>
            <person name="Haerty W."/>
            <person name="Hahn M.W."/>
            <person name="Halligan D.L."/>
            <person name="Halpern A.L."/>
            <person name="Halter G.M."/>
            <person name="Han M.V."/>
            <person name="Heger A."/>
            <person name="Hillier L."/>
            <person name="Hinrichs A.S."/>
            <person name="Holmes I."/>
            <person name="Hoskins R.A."/>
            <person name="Hubisz M.J."/>
            <person name="Hultmark D."/>
            <person name="Huntley M.A."/>
            <person name="Jaffe D.B."/>
            <person name="Jagadeeshan S."/>
            <person name="Jeck W.R."/>
            <person name="Johnson J."/>
            <person name="Jones C.D."/>
            <person name="Jordan W.C."/>
            <person name="Karpen G.H."/>
            <person name="Kataoka E."/>
            <person name="Keightley P.D."/>
            <person name="Kheradpour P."/>
            <person name="Kirkness E.F."/>
            <person name="Koerich L.B."/>
            <person name="Kristiansen K."/>
            <person name="Kudrna D."/>
            <person name="Kulathinal R.J."/>
            <person name="Kumar S."/>
            <person name="Kwok R."/>
            <person name="Lander E."/>
            <person name="Langley C.H."/>
            <person name="Lapoint R."/>
            <person name="Lazzaro B.P."/>
            <person name="Lee S.J."/>
            <person name="Levesque L."/>
            <person name="Li R."/>
            <person name="Lin C.F."/>
            <person name="Lin M.F."/>
            <person name="Lindblad-Toh K."/>
            <person name="Llopart A."/>
            <person name="Long M."/>
            <person name="Low L."/>
            <person name="Lozovsky E."/>
            <person name="Lu J."/>
            <person name="Luo M."/>
            <person name="Machado C.A."/>
            <person name="Makalowski W."/>
            <person name="Marzo M."/>
            <person name="Matsuda M."/>
            <person name="Matzkin L."/>
            <person name="McAllister B."/>
            <person name="McBride C.S."/>
            <person name="McKernan B."/>
            <person name="McKernan K."/>
            <person name="Mendez-Lago M."/>
            <person name="Minx P."/>
            <person name="Mollenhauer M.U."/>
            <person name="Montooth K."/>
            <person name="Mount S.M."/>
            <person name="Mu X."/>
            <person name="Myers E."/>
            <person name="Negre B."/>
            <person name="Newfeld S."/>
            <person name="Nielsen R."/>
            <person name="Noor M.A."/>
            <person name="O'Grady P."/>
            <person name="Pachter L."/>
            <person name="Papaceit M."/>
            <person name="Parisi M.J."/>
            <person name="Parisi M."/>
            <person name="Parts L."/>
            <person name="Pedersen J.S."/>
            <person name="Pesole G."/>
            <person name="Phillippy A.M."/>
            <person name="Ponting C.P."/>
            <person name="Pop M."/>
            <person name="Porcelli D."/>
            <person name="Powell J.R."/>
            <person name="Prohaska S."/>
            <person name="Pruitt K."/>
            <person name="Puig M."/>
            <person name="Quesneville H."/>
            <person name="Ram K.R."/>
            <person name="Rand D."/>
            <person name="Rasmussen M.D."/>
            <person name="Reed L.K."/>
            <person name="Reenan R."/>
            <person name="Reily A."/>
            <person name="Remington K.A."/>
            <person name="Rieger T.T."/>
            <person name="Ritchie M.G."/>
            <person name="Robin C."/>
            <person name="Rogers Y.H."/>
            <person name="Rohde C."/>
            <person name="Rozas J."/>
            <person name="Rubenfield M.J."/>
            <person name="Ruiz A."/>
            <person name="Russo S."/>
            <person name="Salzberg S.L."/>
            <person name="Sanchez-Gracia A."/>
            <person name="Saranga D.J."/>
            <person name="Sato H."/>
            <person name="Schaeffer S.W."/>
            <person name="Schatz M.C."/>
            <person name="Schlenke T."/>
            <person name="Schwartz R."/>
            <person name="Segarra C."/>
            <person name="Singh R.S."/>
            <person name="Sirot L."/>
            <person name="Sirota M."/>
            <person name="Sisneros N.B."/>
            <person name="Smith C.D."/>
            <person name="Smith T.F."/>
            <person name="Spieth J."/>
            <person name="Stage D.E."/>
            <person name="Stark A."/>
            <person name="Stephan W."/>
            <person name="Strausberg R.L."/>
            <person name="Strempel S."/>
            <person name="Sturgill D."/>
            <person name="Sutton G."/>
            <person name="Sutton G.G."/>
            <person name="Tao W."/>
            <person name="Teichmann S."/>
            <person name="Tobari Y.N."/>
            <person name="Tomimura Y."/>
            <person name="Tsolas J.M."/>
            <person name="Valente V.L."/>
            <person name="Venter E."/>
            <person name="Venter J.C."/>
            <person name="Vicario S."/>
            <person name="Vieira F.G."/>
            <person name="Vilella A.J."/>
            <person name="Villasante A."/>
            <person name="Walenz B."/>
            <person name="Wang J."/>
            <person name="Wasserman M."/>
            <person name="Watts T."/>
            <person name="Wilson D."/>
            <person name="Wilson R.K."/>
            <person name="Wing R.A."/>
            <person name="Wolfner M.F."/>
            <person name="Wong A."/>
            <person name="Wong G.K."/>
            <person name="Wu C.I."/>
            <person name="Wu G."/>
            <person name="Yamamoto D."/>
            <person name="Yang H.P."/>
            <person name="Yang S.P."/>
            <person name="Yorke J.A."/>
            <person name="Yoshida K."/>
            <person name="Zdobnov E."/>
            <person name="Zhang P."/>
            <person name="Zhang Y."/>
            <person name="Zimin A.V."/>
            <person name="Baldwin J."/>
            <person name="Abdouelleil A."/>
            <person name="Abdulkadir J."/>
            <person name="Abebe A."/>
            <person name="Abera B."/>
            <person name="Abreu J."/>
            <person name="Acer S.C."/>
            <person name="Aftuck L."/>
            <person name="Alexander A."/>
            <person name="An P."/>
            <person name="Anderson E."/>
            <person name="Anderson S."/>
            <person name="Arachi H."/>
            <person name="Azer M."/>
            <person name="Bachantsang P."/>
            <person name="Barry A."/>
            <person name="Bayul T."/>
            <person name="Berlin A."/>
            <person name="Bessette D."/>
            <person name="Bloom T."/>
            <person name="Blye J."/>
            <person name="Boguslavskiy L."/>
            <person name="Bonnet C."/>
            <person name="Boukhgalter B."/>
            <person name="Bourzgui I."/>
            <person name="Brown A."/>
            <person name="Cahill P."/>
            <person name="Channer S."/>
            <person name="Cheshatsang Y."/>
            <person name="Chuda L."/>
            <person name="Citroen M."/>
            <person name="Collymore A."/>
            <person name="Cooke P."/>
            <person name="Costello M."/>
            <person name="D'Aco K."/>
            <person name="Daza R."/>
            <person name="De Haan G."/>
            <person name="DeGray S."/>
            <person name="DeMaso C."/>
            <person name="Dhargay N."/>
            <person name="Dooley K."/>
            <person name="Dooley E."/>
            <person name="Doricent M."/>
            <person name="Dorje P."/>
            <person name="Dorjee K."/>
            <person name="Dupes A."/>
            <person name="Elong R."/>
            <person name="Falk J."/>
            <person name="Farina A."/>
            <person name="Faro S."/>
            <person name="Ferguson D."/>
            <person name="Fisher S."/>
            <person name="Foley C.D."/>
            <person name="Franke A."/>
            <person name="Friedrich D."/>
            <person name="Gadbois L."/>
            <person name="Gearin G."/>
            <person name="Gearin C.R."/>
            <person name="Giannoukos G."/>
            <person name="Goode T."/>
            <person name="Graham J."/>
            <person name="Grandbois E."/>
            <person name="Grewal S."/>
            <person name="Gyaltsen K."/>
            <person name="Hafez N."/>
            <person name="Hagos B."/>
            <person name="Hall J."/>
            <person name="Henson C."/>
            <person name="Hollinger A."/>
            <person name="Honan T."/>
            <person name="Huard M.D."/>
            <person name="Hughes L."/>
            <person name="Hurhula B."/>
            <person name="Husby M.E."/>
            <person name="Kamat A."/>
            <person name="Kanga B."/>
            <person name="Kashin S."/>
            <person name="Khazanovich D."/>
            <person name="Kisner P."/>
            <person name="Lance K."/>
            <person name="Lara M."/>
            <person name="Lee W."/>
            <person name="Lennon N."/>
            <person name="Letendre F."/>
            <person name="LeVine R."/>
            <person name="Lipovsky A."/>
            <person name="Liu X."/>
            <person name="Liu J."/>
            <person name="Liu S."/>
            <person name="Lokyitsang T."/>
            <person name="Lokyitsang Y."/>
            <person name="Lubonja R."/>
            <person name="Lui A."/>
            <person name="MacDonald P."/>
            <person name="Magnisalis V."/>
            <person name="Maru K."/>
            <person name="Matthews C."/>
            <person name="McCusker W."/>
            <person name="McDonough S."/>
            <person name="Mehta T."/>
            <person name="Meldrim J."/>
            <person name="Meneus L."/>
            <person name="Mihai O."/>
            <person name="Mihalev A."/>
            <person name="Mihova T."/>
            <person name="Mittelman R."/>
            <person name="Mlenga V."/>
            <person name="Montmayeur A."/>
            <person name="Mulrain L."/>
            <person name="Navidi A."/>
            <person name="Naylor J."/>
            <person name="Negash T."/>
            <person name="Nguyen T."/>
            <person name="Nguyen N."/>
            <person name="Nicol R."/>
            <person name="Norbu C."/>
            <person name="Norbu N."/>
            <person name="Novod N."/>
            <person name="O'Neill B."/>
            <person name="Osman S."/>
            <person name="Markiewicz E."/>
            <person name="Oyono O.L."/>
            <person name="Patti C."/>
            <person name="Phunkhang P."/>
            <person name="Pierre F."/>
            <person name="Priest M."/>
            <person name="Raghuraman S."/>
            <person name="Rege F."/>
            <person name="Reyes R."/>
            <person name="Rise C."/>
            <person name="Rogov P."/>
            <person name="Ross K."/>
            <person name="Ryan E."/>
            <person name="Settipalli S."/>
            <person name="Shea T."/>
            <person name="Sherpa N."/>
            <person name="Shi L."/>
            <person name="Shih D."/>
            <person name="Sparrow T."/>
            <person name="Spaulding J."/>
            <person name="Stalker J."/>
            <person name="Stange-Thomann N."/>
            <person name="Stavropoulos S."/>
            <person name="Stone C."/>
            <person name="Strader C."/>
            <person name="Tesfaye S."/>
            <person name="Thomson T."/>
            <person name="Thoulutsang Y."/>
            <person name="Thoulutsang D."/>
            <person name="Topham K."/>
            <person name="Topping I."/>
            <person name="Tsamla T."/>
            <person name="Vassiliev H."/>
            <person name="Vo A."/>
            <person name="Wangchuk T."/>
            <person name="Wangdi T."/>
            <person name="Weiand M."/>
            <person name="Wilkinson J."/>
            <person name="Wilson A."/>
            <person name="Yadav S."/>
            <person name="Young G."/>
            <person name="Yu Q."/>
            <person name="Zembek L."/>
            <person name="Zhong D."/>
            <person name="Zimmer A."/>
            <person name="Zwirko Z."/>
            <person name="Jaffe D.B."/>
            <person name="Alvarez P."/>
            <person name="Brockman W."/>
            <person name="Butler J."/>
            <person name="Chin C."/>
            <person name="Gnerre S."/>
            <person name="Grabherr M."/>
            <person name="Kleber M."/>
            <person name="Mauceli E."/>
            <person name="MacCallum I."/>
        </authorList>
    </citation>
    <scope>NUCLEOTIDE SEQUENCE [LARGE SCALE GENOMIC DNA]</scope>
    <source>
        <strain evidence="2">white501</strain>
    </source>
</reference>
<proteinExistence type="predicted"/>
<evidence type="ECO:0000313" key="2">
    <source>
        <dbReference type="Proteomes" id="UP000000304"/>
    </source>
</evidence>
<dbReference type="Proteomes" id="UP000000304">
    <property type="component" value="Chromosome 3R"/>
</dbReference>